<reference evidence="2" key="1">
    <citation type="submission" date="2016-03" db="EMBL/GenBank/DDBJ databases">
        <title>Updated assembly of Pseudogymnoascus destructans, the fungus causing white-nose syndrome of bats.</title>
        <authorList>
            <person name="Palmer J.M."/>
            <person name="Drees K.P."/>
            <person name="Foster J.T."/>
            <person name="Lindner D.L."/>
        </authorList>
    </citation>
    <scope>NUCLEOTIDE SEQUENCE [LARGE SCALE GENOMIC DNA]</scope>
    <source>
        <strain evidence="2">20631-21</strain>
    </source>
</reference>
<sequence>MADVLDTGGRHRLVRGWIISPAISTHPRPASTGPLALALGRPDRRDHPSYRTRSRESQNESTAKGTI</sequence>
<feature type="region of interest" description="Disordered" evidence="1">
    <location>
        <begin position="23"/>
        <end position="67"/>
    </location>
</feature>
<dbReference type="GeneID" id="36288251"/>
<dbReference type="Proteomes" id="UP000077154">
    <property type="component" value="Unassembled WGS sequence"/>
</dbReference>
<dbReference type="RefSeq" id="XP_024323179.1">
    <property type="nucleotide sequence ID" value="XM_024468809.1"/>
</dbReference>
<gene>
    <name evidence="2" type="ORF">VC83_05184</name>
</gene>
<name>A0A177A9N1_9PEZI</name>
<evidence type="ECO:0000313" key="2">
    <source>
        <dbReference type="EMBL" id="OAF57893.1"/>
    </source>
</evidence>
<protein>
    <submittedName>
        <fullName evidence="2">Uncharacterized protein</fullName>
    </submittedName>
</protein>
<dbReference type="EMBL" id="KV441398">
    <property type="protein sequence ID" value="OAF57893.1"/>
    <property type="molecule type" value="Genomic_DNA"/>
</dbReference>
<proteinExistence type="predicted"/>
<accession>A0A177A9N1</accession>
<feature type="compositionally biased region" description="Basic and acidic residues" evidence="1">
    <location>
        <begin position="41"/>
        <end position="58"/>
    </location>
</feature>
<organism evidence="2">
    <name type="scientific">Pseudogymnoascus destructans</name>
    <dbReference type="NCBI Taxonomy" id="655981"/>
    <lineage>
        <taxon>Eukaryota</taxon>
        <taxon>Fungi</taxon>
        <taxon>Dikarya</taxon>
        <taxon>Ascomycota</taxon>
        <taxon>Pezizomycotina</taxon>
        <taxon>Leotiomycetes</taxon>
        <taxon>Thelebolales</taxon>
        <taxon>Thelebolaceae</taxon>
        <taxon>Pseudogymnoascus</taxon>
    </lineage>
</organism>
<dbReference type="AlphaFoldDB" id="A0A177A9N1"/>
<evidence type="ECO:0000256" key="1">
    <source>
        <dbReference type="SAM" id="MobiDB-lite"/>
    </source>
</evidence>